<gene>
    <name evidence="1" type="ORF">Fot_38120</name>
</gene>
<dbReference type="Proteomes" id="UP001604277">
    <property type="component" value="Unassembled WGS sequence"/>
</dbReference>
<evidence type="ECO:0000313" key="2">
    <source>
        <dbReference type="Proteomes" id="UP001604277"/>
    </source>
</evidence>
<protein>
    <submittedName>
        <fullName evidence="1">FAD-binding Berberine family protein</fullName>
    </submittedName>
</protein>
<keyword evidence="2" id="KW-1185">Reference proteome</keyword>
<dbReference type="AlphaFoldDB" id="A0ABD1S381"/>
<name>A0ABD1S381_9LAMI</name>
<dbReference type="PANTHER" id="PTHR32448">
    <property type="entry name" value="OS08G0158400 PROTEIN"/>
    <property type="match status" value="1"/>
</dbReference>
<evidence type="ECO:0000313" key="1">
    <source>
        <dbReference type="EMBL" id="KAL2494363.1"/>
    </source>
</evidence>
<organism evidence="1 2">
    <name type="scientific">Forsythia ovata</name>
    <dbReference type="NCBI Taxonomy" id="205694"/>
    <lineage>
        <taxon>Eukaryota</taxon>
        <taxon>Viridiplantae</taxon>
        <taxon>Streptophyta</taxon>
        <taxon>Embryophyta</taxon>
        <taxon>Tracheophyta</taxon>
        <taxon>Spermatophyta</taxon>
        <taxon>Magnoliopsida</taxon>
        <taxon>eudicotyledons</taxon>
        <taxon>Gunneridae</taxon>
        <taxon>Pentapetalae</taxon>
        <taxon>asterids</taxon>
        <taxon>lamiids</taxon>
        <taxon>Lamiales</taxon>
        <taxon>Oleaceae</taxon>
        <taxon>Forsythieae</taxon>
        <taxon>Forsythia</taxon>
    </lineage>
</organism>
<accession>A0ABD1S381</accession>
<proteinExistence type="predicted"/>
<reference evidence="2" key="1">
    <citation type="submission" date="2024-07" db="EMBL/GenBank/DDBJ databases">
        <title>Two chromosome-level genome assemblies of Korean endemic species Abeliophyllum distichum and Forsythia ovata (Oleaceae).</title>
        <authorList>
            <person name="Jang H."/>
        </authorList>
    </citation>
    <scope>NUCLEOTIDE SEQUENCE [LARGE SCALE GENOMIC DNA]</scope>
</reference>
<sequence>MKENSHLKFYRTELYKTSYFKAKSDFVEEPIPDSTWQKVRRMSLDRKTRDMILDPFGGRMDEIPDSVLPFPHRKGNLFNIQYLVKWLVDVDAESEKHVKTGSGSFTG</sequence>
<dbReference type="EMBL" id="JBFOLJ010000011">
    <property type="protein sequence ID" value="KAL2494363.1"/>
    <property type="molecule type" value="Genomic_DNA"/>
</dbReference>
<dbReference type="Gene3D" id="3.40.462.20">
    <property type="match status" value="1"/>
</dbReference>
<comment type="caution">
    <text evidence="1">The sequence shown here is derived from an EMBL/GenBank/DDBJ whole genome shotgun (WGS) entry which is preliminary data.</text>
</comment>